<organism evidence="4">
    <name type="scientific">Caldithrix abyssi</name>
    <dbReference type="NCBI Taxonomy" id="187145"/>
    <lineage>
        <taxon>Bacteria</taxon>
        <taxon>Pseudomonadati</taxon>
        <taxon>Calditrichota</taxon>
        <taxon>Calditrichia</taxon>
        <taxon>Calditrichales</taxon>
        <taxon>Calditrichaceae</taxon>
        <taxon>Caldithrix</taxon>
    </lineage>
</organism>
<accession>A0A7V4U1G1</accession>
<feature type="domain" description="PatA-like N-terminal" evidence="3">
    <location>
        <begin position="131"/>
        <end position="225"/>
    </location>
</feature>
<evidence type="ECO:0000313" key="4">
    <source>
        <dbReference type="EMBL" id="HGY56099.1"/>
    </source>
</evidence>
<protein>
    <submittedName>
        <fullName evidence="4">DUF4388 domain-containing protein</fullName>
    </submittedName>
</protein>
<proteinExistence type="predicted"/>
<sequence>MRDFLIVSHNEDHFHLFNQHLGHLPVHFSWGGELGDALENIPIENPAIVLLINEDFQELTQWVDAYIVAETEIPFICCSGLLQKEKRLELWKKGAADLFCFPMNRKELEYRLKSFLGTDTDKGPDRWEMRGRLEDLNLIDLIHSFEEGNKNGVLHLQKGAQRGRIEFNKGKIVNARLAKRDPLEAIEVMATWFYGRFWTQLDKEKHTKRILLDNQQIILECLNHINMQYRLLARLPAENKVLYASPDLDYEEMGPTNRNVLLLFKEGNTIQKFLENYSEKSIPVLERMIQWIKDGWLLDKDAFEKKLKQLQKEKEESGIRKMVNKIFTKSDKKSAPKHPDSGESSKQFEEEEMAVSVTRRSYLFNQYSTLDDFIQALEELS</sequence>
<evidence type="ECO:0000256" key="1">
    <source>
        <dbReference type="SAM" id="Coils"/>
    </source>
</evidence>
<dbReference type="AlphaFoldDB" id="A0A7V4U1G1"/>
<dbReference type="PANTHER" id="PTHR36304:SF4">
    <property type="entry name" value="DUF4388 DOMAIN-CONTAINING PROTEIN"/>
    <property type="match status" value="1"/>
</dbReference>
<evidence type="ECO:0000256" key="2">
    <source>
        <dbReference type="SAM" id="MobiDB-lite"/>
    </source>
</evidence>
<comment type="caution">
    <text evidence="4">The sequence shown here is derived from an EMBL/GenBank/DDBJ whole genome shotgun (WGS) entry which is preliminary data.</text>
</comment>
<dbReference type="EMBL" id="DRQG01000097">
    <property type="protein sequence ID" value="HGY56099.1"/>
    <property type="molecule type" value="Genomic_DNA"/>
</dbReference>
<dbReference type="Proteomes" id="UP000885779">
    <property type="component" value="Unassembled WGS sequence"/>
</dbReference>
<reference evidence="4" key="1">
    <citation type="journal article" date="2020" name="mSystems">
        <title>Genome- and Community-Level Interaction Insights into Carbon Utilization and Element Cycling Functions of Hydrothermarchaeota in Hydrothermal Sediment.</title>
        <authorList>
            <person name="Zhou Z."/>
            <person name="Liu Y."/>
            <person name="Xu W."/>
            <person name="Pan J."/>
            <person name="Luo Z.H."/>
            <person name="Li M."/>
        </authorList>
    </citation>
    <scope>NUCLEOTIDE SEQUENCE [LARGE SCALE GENOMIC DNA]</scope>
    <source>
        <strain evidence="4">HyVt-577</strain>
    </source>
</reference>
<name>A0A7V4U1G1_CALAY</name>
<feature type="region of interest" description="Disordered" evidence="2">
    <location>
        <begin position="329"/>
        <end position="350"/>
    </location>
</feature>
<keyword evidence="1" id="KW-0175">Coiled coil</keyword>
<dbReference type="PANTHER" id="PTHR36304">
    <property type="entry name" value="DOMAIN GTPASE-ACTIVATING PROTEIN, PUTATIVE-RELATED-RELATED"/>
    <property type="match status" value="1"/>
</dbReference>
<feature type="coiled-coil region" evidence="1">
    <location>
        <begin position="293"/>
        <end position="320"/>
    </location>
</feature>
<feature type="compositionally biased region" description="Basic and acidic residues" evidence="2">
    <location>
        <begin position="329"/>
        <end position="348"/>
    </location>
</feature>
<dbReference type="Pfam" id="PF14332">
    <property type="entry name" value="DUF4388"/>
    <property type="match status" value="1"/>
</dbReference>
<dbReference type="InterPro" id="IPR025497">
    <property type="entry name" value="PatA-like_N"/>
</dbReference>
<gene>
    <name evidence="4" type="ORF">ENK44_10370</name>
</gene>
<evidence type="ECO:0000259" key="3">
    <source>
        <dbReference type="Pfam" id="PF14332"/>
    </source>
</evidence>